<feature type="transmembrane region" description="Helical" evidence="1">
    <location>
        <begin position="140"/>
        <end position="172"/>
    </location>
</feature>
<evidence type="ECO:0000313" key="4">
    <source>
        <dbReference type="Proteomes" id="UP001398420"/>
    </source>
</evidence>
<protein>
    <submittedName>
        <fullName evidence="3">Type II CAAX endopeptidase family protein</fullName>
    </submittedName>
</protein>
<dbReference type="RefSeq" id="WP_068455294.1">
    <property type="nucleotide sequence ID" value="NZ_CP147847.1"/>
</dbReference>
<feature type="transmembrane region" description="Helical" evidence="1">
    <location>
        <begin position="62"/>
        <end position="86"/>
    </location>
</feature>
<reference evidence="3 4" key="1">
    <citation type="submission" date="2024-04" db="EMBL/GenBank/DDBJ databases">
        <authorList>
            <person name="Wu Y.S."/>
            <person name="Zhang L."/>
        </authorList>
    </citation>
    <scope>NUCLEOTIDE SEQUENCE [LARGE SCALE GENOMIC DNA]</scope>
    <source>
        <strain evidence="3 4">KG-01</strain>
    </source>
</reference>
<comment type="caution">
    <text evidence="3">The sequence shown here is derived from an EMBL/GenBank/DDBJ whole genome shotgun (WGS) entry which is preliminary data.</text>
</comment>
<keyword evidence="1" id="KW-0472">Membrane</keyword>
<gene>
    <name evidence="3" type="ORF">AAF454_00465</name>
</gene>
<evidence type="ECO:0000313" key="3">
    <source>
        <dbReference type="EMBL" id="MEL5986888.1"/>
    </source>
</evidence>
<dbReference type="InterPro" id="IPR003675">
    <property type="entry name" value="Rce1/LyrA-like_dom"/>
</dbReference>
<name>A0ABU9LIR1_9BACL</name>
<sequence>MIQRADKTTLSLFALIVLIIMIISFQYTPIFWFSYTNLLGIGIIFAFFFGNLMNKQSLLRSLFIGIPIGVIGYFTAISIYNILSYISPVAFQNVKELLEIYSPTAIWQYAALLIVIVLGEEMIWRVYLQQELKKMVSKKWAVLISAIHFGLPLLICGFYIGAIAAFLSGIIFGGLYEWLKSLPIVFIAHITMVIFLFLLFPLT</sequence>
<feature type="transmembrane region" description="Helical" evidence="1">
    <location>
        <begin position="106"/>
        <end position="128"/>
    </location>
</feature>
<feature type="transmembrane region" description="Helical" evidence="1">
    <location>
        <begin position="184"/>
        <end position="202"/>
    </location>
</feature>
<keyword evidence="4" id="KW-1185">Reference proteome</keyword>
<evidence type="ECO:0000259" key="2">
    <source>
        <dbReference type="Pfam" id="PF02517"/>
    </source>
</evidence>
<organism evidence="3 4">
    <name type="scientific">Kurthia gibsonii</name>
    <dbReference type="NCBI Taxonomy" id="33946"/>
    <lineage>
        <taxon>Bacteria</taxon>
        <taxon>Bacillati</taxon>
        <taxon>Bacillota</taxon>
        <taxon>Bacilli</taxon>
        <taxon>Bacillales</taxon>
        <taxon>Caryophanaceae</taxon>
        <taxon>Kurthia</taxon>
    </lineage>
</organism>
<feature type="transmembrane region" description="Helical" evidence="1">
    <location>
        <begin position="32"/>
        <end position="50"/>
    </location>
</feature>
<keyword evidence="1" id="KW-0812">Transmembrane</keyword>
<dbReference type="EMBL" id="JBCEWA010000001">
    <property type="protein sequence ID" value="MEL5986888.1"/>
    <property type="molecule type" value="Genomic_DNA"/>
</dbReference>
<feature type="domain" description="CAAX prenyl protease 2/Lysostaphin resistance protein A-like" evidence="2">
    <location>
        <begin position="104"/>
        <end position="192"/>
    </location>
</feature>
<dbReference type="Pfam" id="PF02517">
    <property type="entry name" value="Rce1-like"/>
    <property type="match status" value="1"/>
</dbReference>
<evidence type="ECO:0000256" key="1">
    <source>
        <dbReference type="SAM" id="Phobius"/>
    </source>
</evidence>
<dbReference type="Proteomes" id="UP001398420">
    <property type="component" value="Unassembled WGS sequence"/>
</dbReference>
<feature type="transmembrane region" description="Helical" evidence="1">
    <location>
        <begin position="9"/>
        <end position="26"/>
    </location>
</feature>
<accession>A0ABU9LIR1</accession>
<keyword evidence="1" id="KW-1133">Transmembrane helix</keyword>
<proteinExistence type="predicted"/>